<gene>
    <name evidence="2" type="ORF">NVV95_07775</name>
</gene>
<evidence type="ECO:0000313" key="3">
    <source>
        <dbReference type="Proteomes" id="UP001165580"/>
    </source>
</evidence>
<comment type="caution">
    <text evidence="2">The sequence shown here is derived from an EMBL/GenBank/DDBJ whole genome shotgun (WGS) entry which is preliminary data.</text>
</comment>
<proteinExistence type="predicted"/>
<name>A0ABT2GI39_9MICO</name>
<dbReference type="SUPFAM" id="SSF52980">
    <property type="entry name" value="Restriction endonuclease-like"/>
    <property type="match status" value="1"/>
</dbReference>
<dbReference type="Gene3D" id="3.40.960.10">
    <property type="entry name" value="VSR Endonuclease"/>
    <property type="match status" value="1"/>
</dbReference>
<dbReference type="RefSeq" id="WP_259485983.1">
    <property type="nucleotide sequence ID" value="NZ_JANTEZ010000003.1"/>
</dbReference>
<dbReference type="EMBL" id="JANTEZ010000003">
    <property type="protein sequence ID" value="MCS5714451.1"/>
    <property type="molecule type" value="Genomic_DNA"/>
</dbReference>
<protein>
    <submittedName>
        <fullName evidence="2">DUF559 domain-containing protein</fullName>
    </submittedName>
</protein>
<dbReference type="InterPro" id="IPR011335">
    <property type="entry name" value="Restrct_endonuc-II-like"/>
</dbReference>
<dbReference type="Pfam" id="PF04480">
    <property type="entry name" value="DUF559"/>
    <property type="match status" value="1"/>
</dbReference>
<keyword evidence="3" id="KW-1185">Reference proteome</keyword>
<feature type="domain" description="DUF559" evidence="1">
    <location>
        <begin position="241"/>
        <end position="308"/>
    </location>
</feature>
<organism evidence="2 3">
    <name type="scientific">Herbiconiux gentiana</name>
    <dbReference type="NCBI Taxonomy" id="2970912"/>
    <lineage>
        <taxon>Bacteria</taxon>
        <taxon>Bacillati</taxon>
        <taxon>Actinomycetota</taxon>
        <taxon>Actinomycetes</taxon>
        <taxon>Micrococcales</taxon>
        <taxon>Microbacteriaceae</taxon>
        <taxon>Herbiconiux</taxon>
    </lineage>
</organism>
<reference evidence="2" key="1">
    <citation type="submission" date="2022-08" db="EMBL/GenBank/DDBJ databases">
        <authorList>
            <person name="Deng Y."/>
            <person name="Han X.-F."/>
            <person name="Zhang Y.-Q."/>
        </authorList>
    </citation>
    <scope>NUCLEOTIDE SEQUENCE</scope>
    <source>
        <strain evidence="2">CPCC 205716</strain>
    </source>
</reference>
<evidence type="ECO:0000313" key="2">
    <source>
        <dbReference type="EMBL" id="MCS5714451.1"/>
    </source>
</evidence>
<dbReference type="InterPro" id="IPR007569">
    <property type="entry name" value="DUF559"/>
</dbReference>
<dbReference type="Proteomes" id="UP001165580">
    <property type="component" value="Unassembled WGS sequence"/>
</dbReference>
<accession>A0ABT2GI39</accession>
<evidence type="ECO:0000259" key="1">
    <source>
        <dbReference type="Pfam" id="PF04480"/>
    </source>
</evidence>
<sequence length="316" mass="34662">MSARVPLPPGLLGRAFSVREGYAQGVGRHRMLGGDLARPFHGARVPPAAPQGLTFEGLARAYERRAPATHFLSHSSAALLWDVPLPRRLQQGPLHVSVLAPTAAPRSRAVTGHRLRDADLRVELRRGLRVVDAATAWCQLGAILGHDDLVAAADHLVLEPYRAEPGEARPYVTFDALTARAASYSAPGAAALRRALADVRPGAESRPETHLRLLIARDGLPEPELAAWVDGSFAIEGGRHFRVDLLYRRHGVIVEYDGEQHRTDDVQYDRDLRRLESLREAEWAVVVVRRRGLYGDPGTLLARIRSALTRGRPPAP</sequence>